<accession>A0ABZ3D3H1</accession>
<dbReference type="RefSeq" id="WP_342627847.1">
    <property type="nucleotide sequence ID" value="NZ_CP152276.1"/>
</dbReference>
<dbReference type="PANTHER" id="PTHR40072:SF1">
    <property type="entry name" value="MOLYBDOPTERIN-GUANINE DINUCLEOTIDE BIOSYNTHESIS ADAPTER PROTEIN"/>
    <property type="match status" value="1"/>
</dbReference>
<dbReference type="InterPro" id="IPR052539">
    <property type="entry name" value="MGD_biosynthesis_adapter"/>
</dbReference>
<organism evidence="2 3">
    <name type="scientific">Nguyenibacter vanlangensis</name>
    <dbReference type="NCBI Taxonomy" id="1216886"/>
    <lineage>
        <taxon>Bacteria</taxon>
        <taxon>Pseudomonadati</taxon>
        <taxon>Pseudomonadota</taxon>
        <taxon>Alphaproteobacteria</taxon>
        <taxon>Acetobacterales</taxon>
        <taxon>Acetobacteraceae</taxon>
        <taxon>Nguyenibacter</taxon>
    </lineage>
</organism>
<dbReference type="CDD" id="cd03116">
    <property type="entry name" value="MobB"/>
    <property type="match status" value="1"/>
</dbReference>
<dbReference type="InterPro" id="IPR027417">
    <property type="entry name" value="P-loop_NTPase"/>
</dbReference>
<dbReference type="EMBL" id="CP152276">
    <property type="protein sequence ID" value="XAE42041.1"/>
    <property type="molecule type" value="Genomic_DNA"/>
</dbReference>
<dbReference type="Proteomes" id="UP001449795">
    <property type="component" value="Chromosome"/>
</dbReference>
<dbReference type="Gene3D" id="3.40.50.300">
    <property type="entry name" value="P-loop containing nucleotide triphosphate hydrolases"/>
    <property type="match status" value="1"/>
</dbReference>
<dbReference type="Pfam" id="PF03205">
    <property type="entry name" value="MobB"/>
    <property type="match status" value="1"/>
</dbReference>
<dbReference type="InterPro" id="IPR004435">
    <property type="entry name" value="MobB_dom"/>
</dbReference>
<reference evidence="2 3" key="1">
    <citation type="submission" date="2024-04" db="EMBL/GenBank/DDBJ databases">
        <title>Complete genome sequence of Nguyenibacter vanlangesis HBCM-1154, a strain capable of nitrogen fixation, IAA production, and phosphorus solubilization isolated from sugarcane soil.</title>
        <authorList>
            <person name="MY HANH P."/>
        </authorList>
    </citation>
    <scope>NUCLEOTIDE SEQUENCE [LARGE SCALE GENOMIC DNA]</scope>
    <source>
        <strain evidence="2 3">HBCM 1154</strain>
    </source>
</reference>
<evidence type="ECO:0000259" key="1">
    <source>
        <dbReference type="Pfam" id="PF03205"/>
    </source>
</evidence>
<dbReference type="SUPFAM" id="SSF52540">
    <property type="entry name" value="P-loop containing nucleoside triphosphate hydrolases"/>
    <property type="match status" value="1"/>
</dbReference>
<evidence type="ECO:0000313" key="3">
    <source>
        <dbReference type="Proteomes" id="UP001449795"/>
    </source>
</evidence>
<dbReference type="PANTHER" id="PTHR40072">
    <property type="entry name" value="MOLYBDOPTERIN-GUANINE DINUCLEOTIDE BIOSYNTHESIS ADAPTER PROTEIN-RELATED"/>
    <property type="match status" value="1"/>
</dbReference>
<keyword evidence="3" id="KW-1185">Reference proteome</keyword>
<gene>
    <name evidence="2" type="primary">mobB</name>
    <name evidence="2" type="ORF">AAC691_17480</name>
</gene>
<name>A0ABZ3D3H1_9PROT</name>
<protein>
    <submittedName>
        <fullName evidence="2">Molybdopterin-guanine dinucleotide biosynthesis protein B</fullName>
    </submittedName>
</protein>
<proteinExistence type="predicted"/>
<evidence type="ECO:0000313" key="2">
    <source>
        <dbReference type="EMBL" id="XAE42041.1"/>
    </source>
</evidence>
<sequence>MHAPAIMGITGRSGAGKTTLIERLLTVLGRRGVRVSTIKHAHHGFDIDRPGKDSWRHRAAGAREVLVASGTRWALLHEAPDGEAEPGLPELIGRMGPADLILVEGFRGAMPAAIEVYRPSLSQALSGAPSGALDGAGKGPLWPVTPQVLAVATDDAALALPPGIARLDLADAAAIGDFVMARARPWRPGAGAA</sequence>
<dbReference type="NCBIfam" id="TIGR00176">
    <property type="entry name" value="mobB"/>
    <property type="match status" value="1"/>
</dbReference>
<feature type="domain" description="Molybdopterin-guanine dinucleotide biosynthesis protein B (MobB)" evidence="1">
    <location>
        <begin position="6"/>
        <end position="124"/>
    </location>
</feature>